<feature type="region of interest" description="Disordered" evidence="1">
    <location>
        <begin position="1"/>
        <end position="33"/>
    </location>
</feature>
<dbReference type="OrthoDB" id="5429780at2759"/>
<evidence type="ECO:0000313" key="2">
    <source>
        <dbReference type="EMBL" id="KAJ5124286.1"/>
    </source>
</evidence>
<evidence type="ECO:0000313" key="3">
    <source>
        <dbReference type="Proteomes" id="UP001149079"/>
    </source>
</evidence>
<dbReference type="AlphaFoldDB" id="A0A9W9KXE8"/>
<feature type="compositionally biased region" description="Basic residues" evidence="1">
    <location>
        <begin position="1"/>
        <end position="14"/>
    </location>
</feature>
<gene>
    <name evidence="2" type="ORF">N7515_008111</name>
</gene>
<comment type="caution">
    <text evidence="2">The sequence shown here is derived from an EMBL/GenBank/DDBJ whole genome shotgun (WGS) entry which is preliminary data.</text>
</comment>
<keyword evidence="3" id="KW-1185">Reference proteome</keyword>
<evidence type="ECO:0000256" key="1">
    <source>
        <dbReference type="SAM" id="MobiDB-lite"/>
    </source>
</evidence>
<reference evidence="2" key="1">
    <citation type="submission" date="2022-11" db="EMBL/GenBank/DDBJ databases">
        <authorList>
            <person name="Petersen C."/>
        </authorList>
    </citation>
    <scope>NUCLEOTIDE SEQUENCE</scope>
    <source>
        <strain evidence="2">IBT 22155</strain>
    </source>
</reference>
<name>A0A9W9KXE8_9EURO</name>
<feature type="compositionally biased region" description="Basic and acidic residues" evidence="1">
    <location>
        <begin position="15"/>
        <end position="24"/>
    </location>
</feature>
<reference evidence="2" key="2">
    <citation type="journal article" date="2023" name="IMA Fungus">
        <title>Comparative genomic study of the Penicillium genus elucidates a diverse pangenome and 15 lateral gene transfer events.</title>
        <authorList>
            <person name="Petersen C."/>
            <person name="Sorensen T."/>
            <person name="Nielsen M.R."/>
            <person name="Sondergaard T.E."/>
            <person name="Sorensen J.L."/>
            <person name="Fitzpatrick D.A."/>
            <person name="Frisvad J.C."/>
            <person name="Nielsen K.L."/>
        </authorList>
    </citation>
    <scope>NUCLEOTIDE SEQUENCE</scope>
    <source>
        <strain evidence="2">IBT 22155</strain>
    </source>
</reference>
<dbReference type="GeneID" id="81408025"/>
<proteinExistence type="predicted"/>
<accession>A0A9W9KXE8</accession>
<protein>
    <submittedName>
        <fullName evidence="2">Uncharacterized protein</fullName>
    </submittedName>
</protein>
<sequence>MAHKKKHKRPRNKSRHEPSRHEQGPSHQQPTTVTINMTPQDFQFPGAYVMVQPEPGILAEHISLYKGKAHLKLRQPGDIIESDGRLHLSTLRTPPDGDFNWNFNAHYWTADKDTAEEYRKWAERRCPTADTCIIHIQVPKSFINSLRRENLWYSPNWKEYIWTSIREEMPHPKFDYLWQPGQADIVTGPICSTINRQIVRIRKENIQSRITEDHVMRLPSGKKASQWVFRQGHTINRLAEQIRGKMHFTIFEAAARSSLTTV</sequence>
<dbReference type="RefSeq" id="XP_056518685.1">
    <property type="nucleotide sequence ID" value="XM_056668855.1"/>
</dbReference>
<dbReference type="Proteomes" id="UP001149079">
    <property type="component" value="Unassembled WGS sequence"/>
</dbReference>
<organism evidence="2 3">
    <name type="scientific">Penicillium bovifimosum</name>
    <dbReference type="NCBI Taxonomy" id="126998"/>
    <lineage>
        <taxon>Eukaryota</taxon>
        <taxon>Fungi</taxon>
        <taxon>Dikarya</taxon>
        <taxon>Ascomycota</taxon>
        <taxon>Pezizomycotina</taxon>
        <taxon>Eurotiomycetes</taxon>
        <taxon>Eurotiomycetidae</taxon>
        <taxon>Eurotiales</taxon>
        <taxon>Aspergillaceae</taxon>
        <taxon>Penicillium</taxon>
    </lineage>
</organism>
<dbReference type="EMBL" id="JAPQKL010000006">
    <property type="protein sequence ID" value="KAJ5124286.1"/>
    <property type="molecule type" value="Genomic_DNA"/>
</dbReference>